<evidence type="ECO:0000256" key="1">
    <source>
        <dbReference type="ARBA" id="ARBA00022679"/>
    </source>
</evidence>
<keyword evidence="4" id="KW-0520">NAD</keyword>
<dbReference type="Pfam" id="PF20143">
    <property type="entry name" value="NAD_kinase_C"/>
    <property type="match status" value="1"/>
</dbReference>
<dbReference type="GO" id="GO:0019674">
    <property type="term" value="P:NAD+ metabolic process"/>
    <property type="evidence" value="ECO:0007669"/>
    <property type="project" value="InterPro"/>
</dbReference>
<dbReference type="EC" id="2.7.1.23" evidence="6"/>
<protein>
    <submittedName>
        <fullName evidence="6">NAD kinase</fullName>
        <ecNumber evidence="6">2.7.1.23</ecNumber>
    </submittedName>
</protein>
<dbReference type="Gene3D" id="3.40.50.10330">
    <property type="entry name" value="Probable inorganic polyphosphate/atp-NAD kinase, domain 1"/>
    <property type="match status" value="1"/>
</dbReference>
<dbReference type="SUPFAM" id="SSF111331">
    <property type="entry name" value="NAD kinase/diacylglycerol kinase-like"/>
    <property type="match status" value="1"/>
</dbReference>
<dbReference type="PANTHER" id="PTHR20275:SF0">
    <property type="entry name" value="NAD KINASE"/>
    <property type="match status" value="1"/>
</dbReference>
<proteinExistence type="inferred from homology"/>
<reference evidence="6" key="1">
    <citation type="submission" date="2018-06" db="EMBL/GenBank/DDBJ databases">
        <authorList>
            <person name="Zhirakovskaya E."/>
        </authorList>
    </citation>
    <scope>NUCLEOTIDE SEQUENCE</scope>
</reference>
<gene>
    <name evidence="6" type="ORF">MNBD_ACTINO02-794</name>
</gene>
<sequence>MSRTSNGASDHQDRDDGSRRRPDRVAFVTYPDEGAARTLAETLAREALGRFGFEGLYVPVQSRLDNVDAVISVGGDGTVLHAAAAAREADVPILGINLGRVGYLAEVEMDAVDHVLMRLGAGDLATVDHPTVAVEFEDGSTATAINDMVVEKVVSQRIVDLEVMIDGELLTTYRADGIIVATPLGSTAYSLSAGGPIIQPTVGCMVMTPIAPHSLLSRSFVLRSESVISIRAMSERPAQVNVDGRGTRQLQRGETVRVTTSDRPVRFLLTGATPFPRAVRDQFGLDHA</sequence>
<dbReference type="Pfam" id="PF01513">
    <property type="entry name" value="NAD_kinase"/>
    <property type="match status" value="1"/>
</dbReference>
<evidence type="ECO:0000256" key="2">
    <source>
        <dbReference type="ARBA" id="ARBA00022777"/>
    </source>
</evidence>
<name>A0A3B0SIH9_9ZZZZ</name>
<dbReference type="EMBL" id="UOEK01000322">
    <property type="protein sequence ID" value="VAW05675.1"/>
    <property type="molecule type" value="Genomic_DNA"/>
</dbReference>
<keyword evidence="2 6" id="KW-0418">Kinase</keyword>
<dbReference type="GO" id="GO:0006741">
    <property type="term" value="P:NADP+ biosynthetic process"/>
    <property type="evidence" value="ECO:0007669"/>
    <property type="project" value="InterPro"/>
</dbReference>
<evidence type="ECO:0000256" key="4">
    <source>
        <dbReference type="ARBA" id="ARBA00023027"/>
    </source>
</evidence>
<dbReference type="InterPro" id="IPR017438">
    <property type="entry name" value="ATP-NAD_kinase_N"/>
</dbReference>
<evidence type="ECO:0000256" key="3">
    <source>
        <dbReference type="ARBA" id="ARBA00022857"/>
    </source>
</evidence>
<accession>A0A3B0SIH9</accession>
<dbReference type="PANTHER" id="PTHR20275">
    <property type="entry name" value="NAD KINASE"/>
    <property type="match status" value="1"/>
</dbReference>
<dbReference type="AlphaFoldDB" id="A0A3B0SIH9"/>
<dbReference type="InterPro" id="IPR017437">
    <property type="entry name" value="ATP-NAD_kinase_PpnK-typ_C"/>
</dbReference>
<dbReference type="InterPro" id="IPR002504">
    <property type="entry name" value="NADK"/>
</dbReference>
<dbReference type="GO" id="GO:0003951">
    <property type="term" value="F:NAD+ kinase activity"/>
    <property type="evidence" value="ECO:0007669"/>
    <property type="project" value="UniProtKB-EC"/>
</dbReference>
<keyword evidence="1 6" id="KW-0808">Transferase</keyword>
<dbReference type="Gene3D" id="2.60.200.30">
    <property type="entry name" value="Probable inorganic polyphosphate/atp-NAD kinase, domain 2"/>
    <property type="match status" value="1"/>
</dbReference>
<feature type="region of interest" description="Disordered" evidence="5">
    <location>
        <begin position="1"/>
        <end position="23"/>
    </location>
</feature>
<keyword evidence="3" id="KW-0521">NADP</keyword>
<evidence type="ECO:0000313" key="6">
    <source>
        <dbReference type="EMBL" id="VAW05675.1"/>
    </source>
</evidence>
<dbReference type="HAMAP" id="MF_00361">
    <property type="entry name" value="NAD_kinase"/>
    <property type="match status" value="1"/>
</dbReference>
<feature type="compositionally biased region" description="Basic and acidic residues" evidence="5">
    <location>
        <begin position="10"/>
        <end position="23"/>
    </location>
</feature>
<evidence type="ECO:0000256" key="5">
    <source>
        <dbReference type="SAM" id="MobiDB-lite"/>
    </source>
</evidence>
<organism evidence="6">
    <name type="scientific">hydrothermal vent metagenome</name>
    <dbReference type="NCBI Taxonomy" id="652676"/>
    <lineage>
        <taxon>unclassified sequences</taxon>
        <taxon>metagenomes</taxon>
        <taxon>ecological metagenomes</taxon>
    </lineage>
</organism>
<dbReference type="InterPro" id="IPR016064">
    <property type="entry name" value="NAD/diacylglycerol_kinase_sf"/>
</dbReference>